<dbReference type="Gene3D" id="2.60.40.10">
    <property type="entry name" value="Immunoglobulins"/>
    <property type="match status" value="1"/>
</dbReference>
<dbReference type="InterPro" id="IPR013737">
    <property type="entry name" value="Bac_rhamnosid_N"/>
</dbReference>
<dbReference type="EMBL" id="JBHUOZ010000001">
    <property type="protein sequence ID" value="MFD2918316.1"/>
    <property type="molecule type" value="Genomic_DNA"/>
</dbReference>
<feature type="signal peptide" evidence="4">
    <location>
        <begin position="1"/>
        <end position="19"/>
    </location>
</feature>
<dbReference type="Pfam" id="PF17389">
    <property type="entry name" value="Bac_rhamnosid6H"/>
    <property type="match status" value="1"/>
</dbReference>
<feature type="chain" id="PRO_5046676704" description="alpha-L-rhamnosidase" evidence="4">
    <location>
        <begin position="20"/>
        <end position="898"/>
    </location>
</feature>
<dbReference type="Pfam" id="PF05592">
    <property type="entry name" value="Bac_rhamnosid"/>
    <property type="match status" value="1"/>
</dbReference>
<dbReference type="InterPro" id="IPR013783">
    <property type="entry name" value="Ig-like_fold"/>
</dbReference>
<dbReference type="Pfam" id="PF25788">
    <property type="entry name" value="Ig_Rha78A_N"/>
    <property type="match status" value="1"/>
</dbReference>
<evidence type="ECO:0000259" key="6">
    <source>
        <dbReference type="Pfam" id="PF08531"/>
    </source>
</evidence>
<dbReference type="InterPro" id="IPR012341">
    <property type="entry name" value="6hp_glycosidase-like_sf"/>
</dbReference>
<keyword evidence="10" id="KW-1185">Reference proteome</keyword>
<dbReference type="Gene3D" id="2.60.120.260">
    <property type="entry name" value="Galactose-binding domain-like"/>
    <property type="match status" value="2"/>
</dbReference>
<dbReference type="InterPro" id="IPR035398">
    <property type="entry name" value="Bac_rhamnosid_C"/>
</dbReference>
<dbReference type="RefSeq" id="WP_386094229.1">
    <property type="nucleotide sequence ID" value="NZ_JBHUOZ010000001.1"/>
</dbReference>
<dbReference type="Proteomes" id="UP001597511">
    <property type="component" value="Unassembled WGS sequence"/>
</dbReference>
<dbReference type="Pfam" id="PF08531">
    <property type="entry name" value="Bac_rhamnosid_N"/>
    <property type="match status" value="1"/>
</dbReference>
<evidence type="ECO:0000256" key="2">
    <source>
        <dbReference type="ARBA" id="ARBA00012652"/>
    </source>
</evidence>
<feature type="domain" description="Alpha-L-rhamnosidase concanavalin-like" evidence="5">
    <location>
        <begin position="362"/>
        <end position="449"/>
    </location>
</feature>
<evidence type="ECO:0000256" key="1">
    <source>
        <dbReference type="ARBA" id="ARBA00001445"/>
    </source>
</evidence>
<dbReference type="InterPro" id="IPR016007">
    <property type="entry name" value="Alpha_rhamnosid"/>
</dbReference>
<accession>A0ABW6A168</accession>
<organism evidence="9 10">
    <name type="scientific">Terrimonas rubra</name>
    <dbReference type="NCBI Taxonomy" id="1035890"/>
    <lineage>
        <taxon>Bacteria</taxon>
        <taxon>Pseudomonadati</taxon>
        <taxon>Bacteroidota</taxon>
        <taxon>Chitinophagia</taxon>
        <taxon>Chitinophagales</taxon>
        <taxon>Chitinophagaceae</taxon>
        <taxon>Terrimonas</taxon>
    </lineage>
</organism>
<evidence type="ECO:0000259" key="8">
    <source>
        <dbReference type="Pfam" id="PF17390"/>
    </source>
</evidence>
<dbReference type="Gene3D" id="2.60.420.10">
    <property type="entry name" value="Maltose phosphorylase, domain 3"/>
    <property type="match status" value="1"/>
</dbReference>
<dbReference type="Pfam" id="PF17390">
    <property type="entry name" value="Bac_rhamnosid_C"/>
    <property type="match status" value="1"/>
</dbReference>
<dbReference type="InterPro" id="IPR008928">
    <property type="entry name" value="6-hairpin_glycosidase_sf"/>
</dbReference>
<dbReference type="Gene3D" id="1.50.10.10">
    <property type="match status" value="1"/>
</dbReference>
<feature type="domain" description="Alpha-L-rhamnosidase six-hairpin glycosidase" evidence="7">
    <location>
        <begin position="471"/>
        <end position="807"/>
    </location>
</feature>
<dbReference type="PANTHER" id="PTHR33307">
    <property type="entry name" value="ALPHA-RHAMNOSIDASE (EUROFUNG)"/>
    <property type="match status" value="1"/>
</dbReference>
<comment type="caution">
    <text evidence="9">The sequence shown here is derived from an EMBL/GenBank/DDBJ whole genome shotgun (WGS) entry which is preliminary data.</text>
</comment>
<reference evidence="10" key="1">
    <citation type="journal article" date="2019" name="Int. J. Syst. Evol. Microbiol.">
        <title>The Global Catalogue of Microorganisms (GCM) 10K type strain sequencing project: providing services to taxonomists for standard genome sequencing and annotation.</title>
        <authorList>
            <consortium name="The Broad Institute Genomics Platform"/>
            <consortium name="The Broad Institute Genome Sequencing Center for Infectious Disease"/>
            <person name="Wu L."/>
            <person name="Ma J."/>
        </authorList>
    </citation>
    <scope>NUCLEOTIDE SEQUENCE [LARGE SCALE GENOMIC DNA]</scope>
    <source>
        <strain evidence="10">KCTC 23299</strain>
    </source>
</reference>
<sequence>MMKKMFFILWAAIPVAVKAQNFTVHNLRCQLQERPLGVDIPRPALSWELRSLQQNVLQTAYRIVVSTDSLALINNENISWDSKKITANTSIQVAYNGPALAPATRYYWKVMSWDNKGNQSPWSPVSSWQMGLFTQHDWKKAQWITNAILPDARKIYPAAHGNGDKSWGKRPNTLPLLRKQFSVNKPVKQATAFICGLGQFEMMLNGKKVGDHFLDPGWTRYNKQALYVSFDISNYLQPGENAVGVMLGNGFYYIPGERYRKMTGAYDYPKMISRIAIEYTDGSKEDIISDDTWKTAASPVIFSSIYGGEDYDANLEQAGWDQPGFNDTQWKQVLVTTGHDLQSQVSTPVKIMQAFNPVQQTKISDTLWVYDMGQNMSGIPAISVKGNKGDTIRLRPAELLTEKGLANQKHTGSPVFYQYILKGEGEESWQPRFHYYGYRYVQVELVKNTASTGLPVVTAVKGLHSRNSADKVGTFHSSSDLFNKTYDLILWAINSNMQSVFTDCPHREKLGWQEEVHLMGNSMQYNYNIAPLSQKIFRDIQVAQSPKGLVPGTVPEFTEMHFADGYFRDSPEWGSNAIIFPWYSYLWYGDKKVLEDNYVTMRRYVRYLQSKDSSGLLMWGLSDWYDLGPQRPGFSQLTPMGLTATAYYYYDLSIMEKVANLLGEKYDAAEFKSEAARIKKAFNKAYFHPAKMQYGSGSQTSNAMPLYMGLVEDKNRQAVLKNLIAGIKKNDNKVTAGDIGYRYLLKVLSDAGRNDVIFDMNSRSDVPGYGYQLAQGATALTESWQALPTVSNNHLMLGHLMEWFYESLAGIKQTPNSVGYKNIIIQPQVVGTVTAAQAGYHSAYGVIQSSWKKEGKQFELTVTIPVNTTAQIILPSNNKINKPIHIGSGEHKFTVTLK</sequence>
<dbReference type="InterPro" id="IPR008902">
    <property type="entry name" value="Rhamnosid_concanavalin"/>
</dbReference>
<dbReference type="PANTHER" id="PTHR33307:SF11">
    <property type="entry name" value="ALPHA-L-RHAMNOSIDASE"/>
    <property type="match status" value="1"/>
</dbReference>
<evidence type="ECO:0000256" key="4">
    <source>
        <dbReference type="SAM" id="SignalP"/>
    </source>
</evidence>
<evidence type="ECO:0000313" key="10">
    <source>
        <dbReference type="Proteomes" id="UP001597511"/>
    </source>
</evidence>
<dbReference type="EC" id="3.2.1.40" evidence="2"/>
<evidence type="ECO:0000259" key="5">
    <source>
        <dbReference type="Pfam" id="PF05592"/>
    </source>
</evidence>
<evidence type="ECO:0000256" key="3">
    <source>
        <dbReference type="ARBA" id="ARBA00022801"/>
    </source>
</evidence>
<gene>
    <name evidence="9" type="ORF">ACFS6H_01265</name>
</gene>
<evidence type="ECO:0000259" key="7">
    <source>
        <dbReference type="Pfam" id="PF17389"/>
    </source>
</evidence>
<name>A0ABW6A168_9BACT</name>
<dbReference type="GO" id="GO:0016787">
    <property type="term" value="F:hydrolase activity"/>
    <property type="evidence" value="ECO:0007669"/>
    <property type="project" value="UniProtKB-KW"/>
</dbReference>
<feature type="domain" description="Alpha-L-rhamnosidase C-terminal" evidence="8">
    <location>
        <begin position="810"/>
        <end position="879"/>
    </location>
</feature>
<keyword evidence="3 9" id="KW-0378">Hydrolase</keyword>
<comment type="catalytic activity">
    <reaction evidence="1">
        <text>Hydrolysis of terminal non-reducing alpha-L-rhamnose residues in alpha-L-rhamnosides.</text>
        <dbReference type="EC" id="3.2.1.40"/>
    </reaction>
</comment>
<feature type="domain" description="Bacterial alpha-L-rhamnosidase N-terminal" evidence="6">
    <location>
        <begin position="185"/>
        <end position="353"/>
    </location>
</feature>
<protein>
    <recommendedName>
        <fullName evidence="2">alpha-L-rhamnosidase</fullName>
        <ecNumber evidence="2">3.2.1.40</ecNumber>
    </recommendedName>
</protein>
<proteinExistence type="predicted"/>
<evidence type="ECO:0000313" key="9">
    <source>
        <dbReference type="EMBL" id="MFD2918316.1"/>
    </source>
</evidence>
<dbReference type="PIRSF" id="PIRSF010631">
    <property type="entry name" value="A-rhamnsds"/>
    <property type="match status" value="1"/>
</dbReference>
<keyword evidence="4" id="KW-0732">Signal</keyword>
<dbReference type="InterPro" id="IPR035396">
    <property type="entry name" value="Bac_rhamnosid6H"/>
</dbReference>
<dbReference type="SUPFAM" id="SSF48208">
    <property type="entry name" value="Six-hairpin glycosidases"/>
    <property type="match status" value="1"/>
</dbReference>